<feature type="non-terminal residue" evidence="1">
    <location>
        <position position="50"/>
    </location>
</feature>
<evidence type="ECO:0000313" key="1">
    <source>
        <dbReference type="EMBL" id="KAI4831520.1"/>
    </source>
</evidence>
<proteinExistence type="predicted"/>
<gene>
    <name evidence="1" type="ORF">KUCAC02_001059</name>
</gene>
<dbReference type="Proteomes" id="UP001057452">
    <property type="component" value="Chromosome 2"/>
</dbReference>
<reference evidence="1" key="1">
    <citation type="submission" date="2022-05" db="EMBL/GenBank/DDBJ databases">
        <title>Chromosome-level genome of Chaenocephalus aceratus.</title>
        <authorList>
            <person name="Park H."/>
        </authorList>
    </citation>
    <scope>NUCLEOTIDE SEQUENCE</scope>
    <source>
        <strain evidence="1">KU_202001</strain>
    </source>
</reference>
<organism evidence="1 2">
    <name type="scientific">Chaenocephalus aceratus</name>
    <name type="common">Blackfin icefish</name>
    <name type="synonym">Chaenichthys aceratus</name>
    <dbReference type="NCBI Taxonomy" id="36190"/>
    <lineage>
        <taxon>Eukaryota</taxon>
        <taxon>Metazoa</taxon>
        <taxon>Chordata</taxon>
        <taxon>Craniata</taxon>
        <taxon>Vertebrata</taxon>
        <taxon>Euteleostomi</taxon>
        <taxon>Actinopterygii</taxon>
        <taxon>Neopterygii</taxon>
        <taxon>Teleostei</taxon>
        <taxon>Neoteleostei</taxon>
        <taxon>Acanthomorphata</taxon>
        <taxon>Eupercaria</taxon>
        <taxon>Perciformes</taxon>
        <taxon>Notothenioidei</taxon>
        <taxon>Channichthyidae</taxon>
        <taxon>Chaenocephalus</taxon>
    </lineage>
</organism>
<accession>A0ACB9XXC5</accession>
<name>A0ACB9XXC5_CHAAC</name>
<dbReference type="EMBL" id="CM043786">
    <property type="protein sequence ID" value="KAI4831520.1"/>
    <property type="molecule type" value="Genomic_DNA"/>
</dbReference>
<comment type="caution">
    <text evidence="1">The sequence shown here is derived from an EMBL/GenBank/DDBJ whole genome shotgun (WGS) entry which is preliminary data.</text>
</comment>
<protein>
    <submittedName>
        <fullName evidence="1">Uncharacterized protein</fullName>
    </submittedName>
</protein>
<evidence type="ECO:0000313" key="2">
    <source>
        <dbReference type="Proteomes" id="UP001057452"/>
    </source>
</evidence>
<keyword evidence="2" id="KW-1185">Reference proteome</keyword>
<feature type="non-terminal residue" evidence="1">
    <location>
        <position position="1"/>
    </location>
</feature>
<sequence>LETKAPPEAGPLPGGSPSPRLRCSTFPTLTSGLICIPCCPSERLFSGLSG</sequence>